<sequence length="221" mass="26083">MEEQNSFDHKVKRIIKSVERDKLIQEFKDYENTIGPEIERKSYWKYWMSAAAILLLSFIVYFMNSDKTMSTEEIYDTHFSMYKNTVVPIIRNGDLKGLSLTERAFTYYELKKYDQALVAFDSLTRTSSIDTEAINLYQANIYLHNNLPERALSLLDAISLDHEKRDQVLWYRGLTYLKLNKVQKARKSFQKLKGSSTYRKEQVLRILESLSKVSSKEENNQ</sequence>
<dbReference type="SUPFAM" id="SSF48452">
    <property type="entry name" value="TPR-like"/>
    <property type="match status" value="1"/>
</dbReference>
<keyword evidence="1" id="KW-0472">Membrane</keyword>
<proteinExistence type="predicted"/>
<protein>
    <submittedName>
        <fullName evidence="2">Tetratricopeptide repeat protein</fullName>
    </submittedName>
</protein>
<keyword evidence="1" id="KW-1133">Transmembrane helix</keyword>
<comment type="caution">
    <text evidence="2">The sequence shown here is derived from an EMBL/GenBank/DDBJ whole genome shotgun (WGS) entry which is preliminary data.</text>
</comment>
<dbReference type="RefSeq" id="WP_379664619.1">
    <property type="nucleotide sequence ID" value="NZ_JBHULH010000001.1"/>
</dbReference>
<accession>A0ABW5LNX5</accession>
<evidence type="ECO:0000313" key="2">
    <source>
        <dbReference type="EMBL" id="MFD2565894.1"/>
    </source>
</evidence>
<dbReference type="InterPro" id="IPR011990">
    <property type="entry name" value="TPR-like_helical_dom_sf"/>
</dbReference>
<evidence type="ECO:0000256" key="1">
    <source>
        <dbReference type="SAM" id="Phobius"/>
    </source>
</evidence>
<gene>
    <name evidence="2" type="ORF">ACFSRZ_00845</name>
</gene>
<dbReference type="Pfam" id="PF13174">
    <property type="entry name" value="TPR_6"/>
    <property type="match status" value="1"/>
</dbReference>
<name>A0ABW5LNX5_9FLAO</name>
<evidence type="ECO:0000313" key="3">
    <source>
        <dbReference type="Proteomes" id="UP001597508"/>
    </source>
</evidence>
<dbReference type="Gene3D" id="1.25.40.10">
    <property type="entry name" value="Tetratricopeptide repeat domain"/>
    <property type="match status" value="1"/>
</dbReference>
<feature type="transmembrane region" description="Helical" evidence="1">
    <location>
        <begin position="46"/>
        <end position="63"/>
    </location>
</feature>
<dbReference type="Proteomes" id="UP001597508">
    <property type="component" value="Unassembled WGS sequence"/>
</dbReference>
<keyword evidence="1" id="KW-0812">Transmembrane</keyword>
<reference evidence="3" key="1">
    <citation type="journal article" date="2019" name="Int. J. Syst. Evol. Microbiol.">
        <title>The Global Catalogue of Microorganisms (GCM) 10K type strain sequencing project: providing services to taxonomists for standard genome sequencing and annotation.</title>
        <authorList>
            <consortium name="The Broad Institute Genomics Platform"/>
            <consortium name="The Broad Institute Genome Sequencing Center for Infectious Disease"/>
            <person name="Wu L."/>
            <person name="Ma J."/>
        </authorList>
    </citation>
    <scope>NUCLEOTIDE SEQUENCE [LARGE SCALE GENOMIC DNA]</scope>
    <source>
        <strain evidence="3">KCTC 52127</strain>
    </source>
</reference>
<dbReference type="EMBL" id="JBHULH010000001">
    <property type="protein sequence ID" value="MFD2565894.1"/>
    <property type="molecule type" value="Genomic_DNA"/>
</dbReference>
<dbReference type="InterPro" id="IPR019734">
    <property type="entry name" value="TPR_rpt"/>
</dbReference>
<organism evidence="2 3">
    <name type="scientific">Pseudotenacibaculum haliotis</name>
    <dbReference type="NCBI Taxonomy" id="1862138"/>
    <lineage>
        <taxon>Bacteria</taxon>
        <taxon>Pseudomonadati</taxon>
        <taxon>Bacteroidota</taxon>
        <taxon>Flavobacteriia</taxon>
        <taxon>Flavobacteriales</taxon>
        <taxon>Flavobacteriaceae</taxon>
        <taxon>Pseudotenacibaculum</taxon>
    </lineage>
</organism>
<keyword evidence="3" id="KW-1185">Reference proteome</keyword>